<protein>
    <submittedName>
        <fullName evidence="1">Uncharacterized protein</fullName>
    </submittedName>
</protein>
<sequence>MSMSDREIWIPPVPALSDIGAYNTESPGMPGLSVFIRCCCARAAAKEGAAADWQKNAKN</sequence>
<reference evidence="1" key="1">
    <citation type="submission" date="2015-01" db="EMBL/GenBank/DDBJ databases">
        <authorList>
            <person name="Midha S."/>
            <person name="Anil M.G."/>
            <person name="Mishra D."/>
            <person name="Brahma K."/>
            <person name="Laha G.S."/>
            <person name="Sundaram R.M."/>
            <person name="Sonti R.V."/>
            <person name="Patil P.B."/>
        </authorList>
    </citation>
    <scope>NUCLEOTIDE SEQUENCE</scope>
    <source>
        <strain evidence="1">IXO792</strain>
    </source>
</reference>
<dbReference type="RefSeq" id="WP_075239321.1">
    <property type="nucleotide sequence ID" value="NZ_CP011532.1"/>
</dbReference>
<proteinExistence type="predicted"/>
<name>A0AAJ5M976_XANOO</name>
<dbReference type="AlphaFoldDB" id="A0AAJ5M976"/>
<gene>
    <name evidence="1" type="ORF">IXO792_01035</name>
</gene>
<dbReference type="EMBL" id="CP047493">
    <property type="protein sequence ID" value="UXW00039.1"/>
    <property type="molecule type" value="Genomic_DNA"/>
</dbReference>
<reference evidence="1" key="2">
    <citation type="submission" date="2020-01" db="EMBL/GenBank/DDBJ databases">
        <title>Complete genome investigation of Xanthomonas oryzae strains.</title>
        <authorList>
            <person name="Kaur A."/>
            <person name="Bansal K."/>
            <person name="Patil P.B."/>
        </authorList>
    </citation>
    <scope>NUCLEOTIDE SEQUENCE</scope>
    <source>
        <strain evidence="1">IXO792</strain>
    </source>
</reference>
<accession>A0AAJ5M976</accession>
<dbReference type="Proteomes" id="UP000187097">
    <property type="component" value="Chromosome"/>
</dbReference>
<evidence type="ECO:0000313" key="2">
    <source>
        <dbReference type="Proteomes" id="UP000187097"/>
    </source>
</evidence>
<evidence type="ECO:0000313" key="1">
    <source>
        <dbReference type="EMBL" id="UXW00039.1"/>
    </source>
</evidence>
<organism evidence="1 2">
    <name type="scientific">Xanthomonas oryzae pv. oryzae</name>
    <dbReference type="NCBI Taxonomy" id="64187"/>
    <lineage>
        <taxon>Bacteria</taxon>
        <taxon>Pseudomonadati</taxon>
        <taxon>Pseudomonadota</taxon>
        <taxon>Gammaproteobacteria</taxon>
        <taxon>Lysobacterales</taxon>
        <taxon>Lysobacteraceae</taxon>
        <taxon>Xanthomonas</taxon>
    </lineage>
</organism>